<dbReference type="GeneID" id="54322798"/>
<dbReference type="RefSeq" id="XP_033430579.1">
    <property type="nucleotide sequence ID" value="XM_033564822.1"/>
</dbReference>
<feature type="domain" description="Amine oxidase" evidence="4">
    <location>
        <begin position="195"/>
        <end position="356"/>
    </location>
</feature>
<dbReference type="VEuPathDB" id="FungiDB:EYZ11_005188"/>
<gene>
    <name evidence="5" type="ORF">ATNIH1004_000096</name>
</gene>
<dbReference type="Proteomes" id="UP000324241">
    <property type="component" value="Unassembled WGS sequence"/>
</dbReference>
<comment type="caution">
    <text evidence="5">The sequence shown here is derived from an EMBL/GenBank/DDBJ whole genome shotgun (WGS) entry which is preliminary data.</text>
</comment>
<dbReference type="EMBL" id="QUQM01000002">
    <property type="protein sequence ID" value="KAA8651218.1"/>
    <property type="molecule type" value="Genomic_DNA"/>
</dbReference>
<protein>
    <recommendedName>
        <fullName evidence="2">monoamine oxidase</fullName>
        <ecNumber evidence="2">1.4.3.4</ecNumber>
    </recommendedName>
</protein>
<sequence>MVPSKVDVAVVGAGLSGLSAASELQFAGLSCVVLEAMNRVGAAWINDTSQLYMYALAKMFGFDLVIQRQKGLNVFEDAHGKYHAIPYPKEDDRFYKDLSRQAEICHRAHPDNSPHAKEHDRITFADYAKRFSPEAEYIARTISRSLLGVEPKDISALYMFNYIKCGTGLDNLLSDAKDGGQYLRNRQDLSNSTMLGYYAKVILVYEFPWWHEAGLSGIFSSVNGPICVTRDTCLVEDKQYSITCFIVGDIGREWSKRPLDIKHKQVVDQLHAAFSTKVKDIPRPINVILQDWSKEPWVQGAPSPVMPPGLITSDTGKALRDPAGNIHFVGTETAVIWKGYMEGAVRAGLRGAGEVIDVLMPFIGRLKSFL</sequence>
<evidence type="ECO:0000313" key="5">
    <source>
        <dbReference type="EMBL" id="KAA8651218.1"/>
    </source>
</evidence>
<dbReference type="InterPro" id="IPR036188">
    <property type="entry name" value="FAD/NAD-bd_sf"/>
</dbReference>
<dbReference type="OrthoDB" id="5046242at2759"/>
<dbReference type="SUPFAM" id="SSF51905">
    <property type="entry name" value="FAD/NAD(P)-binding domain"/>
    <property type="match status" value="1"/>
</dbReference>
<evidence type="ECO:0000256" key="3">
    <source>
        <dbReference type="ARBA" id="ARBA00048448"/>
    </source>
</evidence>
<accession>A0A5M9MWE1</accession>
<dbReference type="EC" id="1.4.3.4" evidence="2"/>
<dbReference type="Pfam" id="PF13450">
    <property type="entry name" value="NAD_binding_8"/>
    <property type="match status" value="1"/>
</dbReference>
<reference evidence="5 6" key="1">
    <citation type="submission" date="2019-08" db="EMBL/GenBank/DDBJ databases">
        <title>The genome sequence of a newly discovered highly antifungal drug resistant Aspergillus species, Aspergillus tanneri NIH 1004.</title>
        <authorList>
            <person name="Mounaud S."/>
            <person name="Singh I."/>
            <person name="Joardar V."/>
            <person name="Pakala S."/>
            <person name="Pakala S."/>
            <person name="Venepally P."/>
            <person name="Chung J.K."/>
            <person name="Losada L."/>
            <person name="Nierman W.C."/>
        </authorList>
    </citation>
    <scope>NUCLEOTIDE SEQUENCE [LARGE SCALE GENOMIC DNA]</scope>
    <source>
        <strain evidence="5 6">NIH1004</strain>
    </source>
</reference>
<evidence type="ECO:0000256" key="1">
    <source>
        <dbReference type="ARBA" id="ARBA00005995"/>
    </source>
</evidence>
<dbReference type="PANTHER" id="PTHR43563:SF14">
    <property type="entry name" value="AMINE OXIDASE"/>
    <property type="match status" value="1"/>
</dbReference>
<dbReference type="GO" id="GO:0097621">
    <property type="term" value="F:monoamine oxidase activity"/>
    <property type="evidence" value="ECO:0007669"/>
    <property type="project" value="UniProtKB-EC"/>
</dbReference>
<evidence type="ECO:0000313" key="6">
    <source>
        <dbReference type="Proteomes" id="UP000324241"/>
    </source>
</evidence>
<dbReference type="AlphaFoldDB" id="A0A5M9MWE1"/>
<dbReference type="SUPFAM" id="SSF54373">
    <property type="entry name" value="FAD-linked reductases, C-terminal domain"/>
    <property type="match status" value="1"/>
</dbReference>
<comment type="similarity">
    <text evidence="1">Belongs to the flavin monoamine oxidase family.</text>
</comment>
<dbReference type="PANTHER" id="PTHR43563">
    <property type="entry name" value="AMINE OXIDASE"/>
    <property type="match status" value="1"/>
</dbReference>
<comment type="catalytic activity">
    <reaction evidence="3">
        <text>a secondary aliphatic amine + O2 + H2O = a primary amine + an aldehyde + H2O2</text>
        <dbReference type="Rhea" id="RHEA:26414"/>
        <dbReference type="ChEBI" id="CHEBI:15377"/>
        <dbReference type="ChEBI" id="CHEBI:15379"/>
        <dbReference type="ChEBI" id="CHEBI:16240"/>
        <dbReference type="ChEBI" id="CHEBI:17478"/>
        <dbReference type="ChEBI" id="CHEBI:58855"/>
        <dbReference type="ChEBI" id="CHEBI:65296"/>
        <dbReference type="EC" id="1.4.3.4"/>
    </reaction>
</comment>
<evidence type="ECO:0000259" key="4">
    <source>
        <dbReference type="Pfam" id="PF01593"/>
    </source>
</evidence>
<proteinExistence type="inferred from homology"/>
<name>A0A5M9MWE1_9EURO</name>
<dbReference type="Gene3D" id="3.50.50.60">
    <property type="entry name" value="FAD/NAD(P)-binding domain"/>
    <property type="match status" value="2"/>
</dbReference>
<dbReference type="InterPro" id="IPR002937">
    <property type="entry name" value="Amino_oxidase"/>
</dbReference>
<dbReference type="Pfam" id="PF01593">
    <property type="entry name" value="Amino_oxidase"/>
    <property type="match status" value="1"/>
</dbReference>
<evidence type="ECO:0000256" key="2">
    <source>
        <dbReference type="ARBA" id="ARBA00012804"/>
    </source>
</evidence>
<organism evidence="5 6">
    <name type="scientific">Aspergillus tanneri</name>
    <dbReference type="NCBI Taxonomy" id="1220188"/>
    <lineage>
        <taxon>Eukaryota</taxon>
        <taxon>Fungi</taxon>
        <taxon>Dikarya</taxon>
        <taxon>Ascomycota</taxon>
        <taxon>Pezizomycotina</taxon>
        <taxon>Eurotiomycetes</taxon>
        <taxon>Eurotiomycetidae</taxon>
        <taxon>Eurotiales</taxon>
        <taxon>Aspergillaceae</taxon>
        <taxon>Aspergillus</taxon>
        <taxon>Aspergillus subgen. Circumdati</taxon>
    </lineage>
</organism>
<dbReference type="InterPro" id="IPR050703">
    <property type="entry name" value="Flavin_MAO"/>
</dbReference>